<gene>
    <name evidence="2" type="ORF">C5O00_04215</name>
</gene>
<keyword evidence="1" id="KW-0812">Transmembrane</keyword>
<evidence type="ECO:0000256" key="1">
    <source>
        <dbReference type="SAM" id="Phobius"/>
    </source>
</evidence>
<dbReference type="RefSeq" id="WP_105215227.1">
    <property type="nucleotide sequence ID" value="NZ_CP027062.1"/>
</dbReference>
<proteinExistence type="predicted"/>
<keyword evidence="1" id="KW-0472">Membrane</keyword>
<dbReference type="Proteomes" id="UP000238442">
    <property type="component" value="Chromosome"/>
</dbReference>
<dbReference type="EMBL" id="CP027062">
    <property type="protein sequence ID" value="AVI50409.1"/>
    <property type="molecule type" value="Genomic_DNA"/>
</dbReference>
<name>A0A2S0HUQ8_9FLAO</name>
<dbReference type="KEGG" id="aue:C5O00_04215"/>
<evidence type="ECO:0000313" key="3">
    <source>
        <dbReference type="Proteomes" id="UP000238442"/>
    </source>
</evidence>
<accession>A0A2S0HUQ8</accession>
<organism evidence="2 3">
    <name type="scientific">Pukyongia salina</name>
    <dbReference type="NCBI Taxonomy" id="2094025"/>
    <lineage>
        <taxon>Bacteria</taxon>
        <taxon>Pseudomonadati</taxon>
        <taxon>Bacteroidota</taxon>
        <taxon>Flavobacteriia</taxon>
        <taxon>Flavobacteriales</taxon>
        <taxon>Flavobacteriaceae</taxon>
        <taxon>Pukyongia</taxon>
    </lineage>
</organism>
<dbReference type="OrthoDB" id="1429555at2"/>
<dbReference type="AlphaFoldDB" id="A0A2S0HUQ8"/>
<protein>
    <submittedName>
        <fullName evidence="2">Uncharacterized protein</fullName>
    </submittedName>
</protein>
<feature type="transmembrane region" description="Helical" evidence="1">
    <location>
        <begin position="21"/>
        <end position="42"/>
    </location>
</feature>
<reference evidence="2 3" key="1">
    <citation type="submission" date="2018-02" db="EMBL/GenBank/DDBJ databases">
        <title>Genomic analysis of the strain RR4-38 isolated from a seawater recirculating aquaculture system.</title>
        <authorList>
            <person name="Kim Y.-S."/>
            <person name="Jang Y.H."/>
            <person name="Kim K.-H."/>
        </authorList>
    </citation>
    <scope>NUCLEOTIDE SEQUENCE [LARGE SCALE GENOMIC DNA]</scope>
    <source>
        <strain evidence="2 3">RR4-38</strain>
    </source>
</reference>
<keyword evidence="3" id="KW-1185">Reference proteome</keyword>
<evidence type="ECO:0000313" key="2">
    <source>
        <dbReference type="EMBL" id="AVI50409.1"/>
    </source>
</evidence>
<keyword evidence="1" id="KW-1133">Transmembrane helix</keyword>
<sequence>MIKFFRKIRQSLLSENKLSKYLLYAIGEIVLVVVGILLALQLNTWNAERIQKQEINSTYERMLEEIRETKLLANNKIRAIDSVVKSKNIRTLHLMNMQNKDSLADIYNSIEGLTQVISVVFDMPTTSEFLNDKNISLLKNIRLKTLLLRTKQSLKFAEVIENYSLTQLNTIIEPFVMKNLNYAKMTHGRDMVEINSPTDFSVFTNNLELENLINMKIETDNTKLDFLLNFDKILEATANEIESELNSG</sequence>